<dbReference type="EMBL" id="AP012293">
    <property type="protein sequence ID" value="BAL84578.1"/>
    <property type="molecule type" value="Genomic_DNA"/>
</dbReference>
<name>I0GUZ1_SELRL</name>
<dbReference type="OrthoDB" id="9791535at2"/>
<dbReference type="InterPro" id="IPR010181">
    <property type="entry name" value="CGCAxxGCC_motif"/>
</dbReference>
<proteinExistence type="predicted"/>
<dbReference type="Pfam" id="PF09719">
    <property type="entry name" value="C_GCAxxG_C_C"/>
    <property type="match status" value="1"/>
</dbReference>
<evidence type="ECO:0000313" key="1">
    <source>
        <dbReference type="EMBL" id="BAL84578.1"/>
    </source>
</evidence>
<dbReference type="AlphaFoldDB" id="I0GUZ1"/>
<dbReference type="Proteomes" id="UP000007887">
    <property type="component" value="Plasmid pSRC2"/>
</dbReference>
<dbReference type="HOGENOM" id="CLU_091283_1_0_9"/>
<accession>I0GUZ1</accession>
<keyword evidence="1" id="KW-0614">Plasmid</keyword>
<dbReference type="RefSeq" id="WP_014430929.1">
    <property type="nucleotide sequence ID" value="NC_017076.1"/>
</dbReference>
<dbReference type="PATRIC" id="fig|927704.6.peg.3238"/>
<gene>
    <name evidence="1" type="ordered locus">SELR_pSRC200440</name>
</gene>
<evidence type="ECO:0008006" key="3">
    <source>
        <dbReference type="Google" id="ProtNLM"/>
    </source>
</evidence>
<protein>
    <recommendedName>
        <fullName evidence="3">C_GCAxxG_C_C family redox protein</fullName>
    </recommendedName>
</protein>
<reference evidence="1 2" key="1">
    <citation type="submission" date="2011-10" db="EMBL/GenBank/DDBJ databases">
        <title>Whole genome sequence of Selenomonas ruminantium subsp. lactilytica TAM6421.</title>
        <authorList>
            <person name="Oguchi A."/>
            <person name="Ankai A."/>
            <person name="Kaneko J."/>
            <person name="Yamada-Narita S."/>
            <person name="Fukui S."/>
            <person name="Takahashi M."/>
            <person name="Onodera T."/>
            <person name="Kojima S."/>
            <person name="Fushimi T."/>
            <person name="Abe N."/>
            <person name="Kamio Y."/>
            <person name="Yamazaki S."/>
            <person name="Fujita N."/>
        </authorList>
    </citation>
    <scope>NUCLEOTIDE SEQUENCE [LARGE SCALE GENOMIC DNA]</scope>
    <source>
        <strain evidence="2">NBRC 103574 / TAM6421</strain>
        <plasmid evidence="1 2">pSRC2</plasmid>
    </source>
</reference>
<dbReference type="NCBIfam" id="TIGR01909">
    <property type="entry name" value="C_GCAxxG_C_C"/>
    <property type="match status" value="1"/>
</dbReference>
<dbReference type="KEGG" id="sri:SELR_pSRC200440"/>
<geneLocation type="plasmid" evidence="1 2">
    <name>pSRC2</name>
</geneLocation>
<sequence length="162" mass="18055">MTIEQSIRAQKAKENFNSGYNCSQSVLLAYEDYLQAKGLEPKTVLRMASPMGGGISRLREVCGAVSALCLLIGLTDGYDTPDDEKKKALYSKVQELVLQFQDCKGSIICRELLGLEQKHDQPTPSKRTKEYYAERPCADLCATAAAIFEENYHQELPKVPET</sequence>
<evidence type="ECO:0000313" key="2">
    <source>
        <dbReference type="Proteomes" id="UP000007887"/>
    </source>
</evidence>
<organism evidence="1 2">
    <name type="scientific">Selenomonas ruminantium subsp. lactilytica (strain NBRC 103574 / TAM6421)</name>
    <dbReference type="NCBI Taxonomy" id="927704"/>
    <lineage>
        <taxon>Bacteria</taxon>
        <taxon>Bacillati</taxon>
        <taxon>Bacillota</taxon>
        <taxon>Negativicutes</taxon>
        <taxon>Selenomonadales</taxon>
        <taxon>Selenomonadaceae</taxon>
        <taxon>Selenomonas</taxon>
    </lineage>
</organism>